<proteinExistence type="predicted"/>
<gene>
    <name evidence="2" type="ORF">DFR67_101136</name>
</gene>
<sequence>MRKIVSAVAAVAAVSAGLMFPATAQATPGEGISGVTLLDIEIPAELLPFVPDGAHVVAKQITIAPGGTTGWHYHDGPVLGIVQAGTLTHPGSDCKPVVYDTGAFINEPSGKSNTHVGRNLDKKVPVILDVVYLEPIGAPLFEDVTPAPACDKT</sequence>
<evidence type="ECO:0000313" key="2">
    <source>
        <dbReference type="EMBL" id="PYE20745.1"/>
    </source>
</evidence>
<dbReference type="EMBL" id="QJSP01000001">
    <property type="protein sequence ID" value="PYE20745.1"/>
    <property type="molecule type" value="Genomic_DNA"/>
</dbReference>
<dbReference type="AlphaFoldDB" id="A0A318RTX4"/>
<evidence type="ECO:0008006" key="4">
    <source>
        <dbReference type="Google" id="ProtNLM"/>
    </source>
</evidence>
<dbReference type="InterPro" id="IPR014710">
    <property type="entry name" value="RmlC-like_jellyroll"/>
</dbReference>
<evidence type="ECO:0000313" key="3">
    <source>
        <dbReference type="Proteomes" id="UP000247591"/>
    </source>
</evidence>
<comment type="caution">
    <text evidence="2">The sequence shown here is derived from an EMBL/GenBank/DDBJ whole genome shotgun (WGS) entry which is preliminary data.</text>
</comment>
<name>A0A318RTX4_WILLI</name>
<feature type="chain" id="PRO_5039090697" description="Quercetin dioxygenase-like cupin family protein" evidence="1">
    <location>
        <begin position="25"/>
        <end position="153"/>
    </location>
</feature>
<feature type="signal peptide" evidence="1">
    <location>
        <begin position="1"/>
        <end position="24"/>
    </location>
</feature>
<protein>
    <recommendedName>
        <fullName evidence="4">Quercetin dioxygenase-like cupin family protein</fullName>
    </recommendedName>
</protein>
<evidence type="ECO:0000256" key="1">
    <source>
        <dbReference type="SAM" id="SignalP"/>
    </source>
</evidence>
<organism evidence="2 3">
    <name type="scientific">Williamsia limnetica</name>
    <dbReference type="NCBI Taxonomy" id="882452"/>
    <lineage>
        <taxon>Bacteria</taxon>
        <taxon>Bacillati</taxon>
        <taxon>Actinomycetota</taxon>
        <taxon>Actinomycetes</taxon>
        <taxon>Mycobacteriales</taxon>
        <taxon>Nocardiaceae</taxon>
        <taxon>Williamsia</taxon>
    </lineage>
</organism>
<dbReference type="Gene3D" id="2.60.120.10">
    <property type="entry name" value="Jelly Rolls"/>
    <property type="match status" value="1"/>
</dbReference>
<keyword evidence="1" id="KW-0732">Signal</keyword>
<dbReference type="RefSeq" id="WP_110467509.1">
    <property type="nucleotide sequence ID" value="NZ_QJSP01000001.1"/>
</dbReference>
<dbReference type="SUPFAM" id="SSF51182">
    <property type="entry name" value="RmlC-like cupins"/>
    <property type="match status" value="1"/>
</dbReference>
<reference evidence="2 3" key="1">
    <citation type="submission" date="2018-06" db="EMBL/GenBank/DDBJ databases">
        <title>Genomic Encyclopedia of Type Strains, Phase IV (KMG-IV): sequencing the most valuable type-strain genomes for metagenomic binning, comparative biology and taxonomic classification.</title>
        <authorList>
            <person name="Goeker M."/>
        </authorList>
    </citation>
    <scope>NUCLEOTIDE SEQUENCE [LARGE SCALE GENOMIC DNA]</scope>
    <source>
        <strain evidence="2 3">DSM 45521</strain>
    </source>
</reference>
<dbReference type="OrthoDB" id="129561at2"/>
<dbReference type="Proteomes" id="UP000247591">
    <property type="component" value="Unassembled WGS sequence"/>
</dbReference>
<keyword evidence="3" id="KW-1185">Reference proteome</keyword>
<dbReference type="InterPro" id="IPR011051">
    <property type="entry name" value="RmlC_Cupin_sf"/>
</dbReference>
<accession>A0A318RTX4</accession>